<name>A0A2H1V1H1_SPOFR</name>
<gene>
    <name evidence="1" type="ORF">SFRICE_020818</name>
</gene>
<sequence>MAYVGGESRFVASSQHSAKRFSDPDLLALPGYTTGQVAFTPIYVPMHVLGFLKLITKGHKYLEVTYLDRRMPWLVGHATPAQVTRAGLFIMSSVRRRDDDVAQPTVIFEEEIARMHTVYDDK</sequence>
<dbReference type="AlphaFoldDB" id="A0A2H1V1H1"/>
<reference evidence="1" key="1">
    <citation type="submission" date="2016-07" db="EMBL/GenBank/DDBJ databases">
        <authorList>
            <person name="Bretaudeau A."/>
        </authorList>
    </citation>
    <scope>NUCLEOTIDE SEQUENCE</scope>
    <source>
        <strain evidence="1">Rice</strain>
        <tissue evidence="1">Whole body</tissue>
    </source>
</reference>
<evidence type="ECO:0000313" key="1">
    <source>
        <dbReference type="EMBL" id="SOQ34124.1"/>
    </source>
</evidence>
<protein>
    <submittedName>
        <fullName evidence="1">SFRICE_020818</fullName>
    </submittedName>
</protein>
<accession>A0A2H1V1H1</accession>
<dbReference type="EMBL" id="ODYU01000035">
    <property type="protein sequence ID" value="SOQ34124.1"/>
    <property type="molecule type" value="Genomic_DNA"/>
</dbReference>
<proteinExistence type="predicted"/>
<organism evidence="1">
    <name type="scientific">Spodoptera frugiperda</name>
    <name type="common">Fall armyworm</name>
    <dbReference type="NCBI Taxonomy" id="7108"/>
    <lineage>
        <taxon>Eukaryota</taxon>
        <taxon>Metazoa</taxon>
        <taxon>Ecdysozoa</taxon>
        <taxon>Arthropoda</taxon>
        <taxon>Hexapoda</taxon>
        <taxon>Insecta</taxon>
        <taxon>Pterygota</taxon>
        <taxon>Neoptera</taxon>
        <taxon>Endopterygota</taxon>
        <taxon>Lepidoptera</taxon>
        <taxon>Glossata</taxon>
        <taxon>Ditrysia</taxon>
        <taxon>Noctuoidea</taxon>
        <taxon>Noctuidae</taxon>
        <taxon>Amphipyrinae</taxon>
        <taxon>Spodoptera</taxon>
    </lineage>
</organism>